<keyword evidence="2" id="KW-0732">Signal</keyword>
<evidence type="ECO:0000259" key="3">
    <source>
        <dbReference type="Pfam" id="PF10401"/>
    </source>
</evidence>
<proteinExistence type="predicted"/>
<dbReference type="AlphaFoldDB" id="A0A212CV31"/>
<dbReference type="GO" id="GO:0003700">
    <property type="term" value="F:DNA-binding transcription factor activity"/>
    <property type="evidence" value="ECO:0007669"/>
    <property type="project" value="InterPro"/>
</dbReference>
<keyword evidence="1" id="KW-0832">Ubl conjugation</keyword>
<comment type="caution">
    <text evidence="4">The sequence shown here is derived from an EMBL/GenBank/DDBJ whole genome shotgun (WGS) entry which is preliminary data.</text>
</comment>
<evidence type="ECO:0000313" key="5">
    <source>
        <dbReference type="Proteomes" id="UP000242450"/>
    </source>
</evidence>
<name>A0A212CV31_CEREH</name>
<organism evidence="4 5">
    <name type="scientific">Cervus elaphus hippelaphus</name>
    <name type="common">European red deer</name>
    <dbReference type="NCBI Taxonomy" id="46360"/>
    <lineage>
        <taxon>Eukaryota</taxon>
        <taxon>Metazoa</taxon>
        <taxon>Chordata</taxon>
        <taxon>Craniata</taxon>
        <taxon>Vertebrata</taxon>
        <taxon>Euteleostomi</taxon>
        <taxon>Mammalia</taxon>
        <taxon>Eutheria</taxon>
        <taxon>Laurasiatheria</taxon>
        <taxon>Artiodactyla</taxon>
        <taxon>Ruminantia</taxon>
        <taxon>Pecora</taxon>
        <taxon>Cervidae</taxon>
        <taxon>Cervinae</taxon>
        <taxon>Cervus</taxon>
    </lineage>
</organism>
<feature type="domain" description="Interferon regulatory factor-3" evidence="3">
    <location>
        <begin position="22"/>
        <end position="77"/>
    </location>
</feature>
<protein>
    <submittedName>
        <fullName evidence="4">IRF9</fullName>
    </submittedName>
</protein>
<accession>A0A212CV31</accession>
<feature type="chain" id="PRO_5013301567" evidence="2">
    <location>
        <begin position="25"/>
        <end position="121"/>
    </location>
</feature>
<dbReference type="InterPro" id="IPR017855">
    <property type="entry name" value="SMAD-like_dom_sf"/>
</dbReference>
<sequence length="121" mass="13317">MGSSFVPPCLGPSVFSFFQLLAFSLSDLARYFQGLGPPPKFQVTLNFWEEDPDPSHTSQSLIAVQMEQAFARRMLKETPEEQAATLSLLQSLQDPLPPLLSIPPVFFETASASLLSTCLPQ</sequence>
<keyword evidence="5" id="KW-1185">Reference proteome</keyword>
<dbReference type="InterPro" id="IPR008984">
    <property type="entry name" value="SMAD_FHA_dom_sf"/>
</dbReference>
<reference evidence="4 5" key="1">
    <citation type="journal article" date="2018" name="Mol. Genet. Genomics">
        <title>The red deer Cervus elaphus genome CerEla1.0: sequencing, annotating, genes, and chromosomes.</title>
        <authorList>
            <person name="Bana N.A."/>
            <person name="Nyiri A."/>
            <person name="Nagy J."/>
            <person name="Frank K."/>
            <person name="Nagy T."/>
            <person name="Steger V."/>
            <person name="Schiller M."/>
            <person name="Lakatos P."/>
            <person name="Sugar L."/>
            <person name="Horn P."/>
            <person name="Barta E."/>
            <person name="Orosz L."/>
        </authorList>
    </citation>
    <scope>NUCLEOTIDE SEQUENCE [LARGE SCALE GENOMIC DNA]</scope>
    <source>
        <strain evidence="4">Hungarian</strain>
    </source>
</reference>
<dbReference type="Pfam" id="PF10401">
    <property type="entry name" value="IRF-3"/>
    <property type="match status" value="1"/>
</dbReference>
<evidence type="ECO:0000313" key="4">
    <source>
        <dbReference type="EMBL" id="OWK09841.1"/>
    </source>
</evidence>
<feature type="signal peptide" evidence="2">
    <location>
        <begin position="1"/>
        <end position="24"/>
    </location>
</feature>
<evidence type="ECO:0000256" key="2">
    <source>
        <dbReference type="SAM" id="SignalP"/>
    </source>
</evidence>
<dbReference type="InterPro" id="IPR019471">
    <property type="entry name" value="Interferon_reg_factor-3"/>
</dbReference>
<evidence type="ECO:0000256" key="1">
    <source>
        <dbReference type="ARBA" id="ARBA00022843"/>
    </source>
</evidence>
<dbReference type="EMBL" id="MKHE01000012">
    <property type="protein sequence ID" value="OWK09841.1"/>
    <property type="molecule type" value="Genomic_DNA"/>
</dbReference>
<dbReference type="SUPFAM" id="SSF49879">
    <property type="entry name" value="SMAD/FHA domain"/>
    <property type="match status" value="1"/>
</dbReference>
<dbReference type="Gene3D" id="2.60.200.10">
    <property type="match status" value="1"/>
</dbReference>
<gene>
    <name evidence="4" type="ORF">Celaphus_00006525</name>
</gene>
<dbReference type="OrthoDB" id="5958224at2759"/>
<dbReference type="Proteomes" id="UP000242450">
    <property type="component" value="Chromosome 12"/>
</dbReference>